<dbReference type="InterPro" id="IPR049468">
    <property type="entry name" value="Restrct_endonuc-II-like_dom"/>
</dbReference>
<protein>
    <submittedName>
        <fullName evidence="4">WGR domain-containing protein</fullName>
    </submittedName>
</protein>
<dbReference type="Proteomes" id="UP000824281">
    <property type="component" value="Chromosome"/>
</dbReference>
<feature type="region of interest" description="Disordered" evidence="2">
    <location>
        <begin position="1714"/>
        <end position="1758"/>
    </location>
</feature>
<dbReference type="InterPro" id="IPR041679">
    <property type="entry name" value="DNA2/NAM7-like_C"/>
</dbReference>
<dbReference type="PANTHER" id="PTHR10887">
    <property type="entry name" value="DNA2/NAM7 HELICASE FAMILY"/>
    <property type="match status" value="1"/>
</dbReference>
<evidence type="ECO:0000259" key="3">
    <source>
        <dbReference type="PROSITE" id="PS51977"/>
    </source>
</evidence>
<dbReference type="PANTHER" id="PTHR10887:SF495">
    <property type="entry name" value="HELICASE SENATAXIN ISOFORM X1-RELATED"/>
    <property type="match status" value="1"/>
</dbReference>
<dbReference type="Pfam" id="PF13087">
    <property type="entry name" value="AAA_12"/>
    <property type="match status" value="1"/>
</dbReference>
<keyword evidence="5" id="KW-1185">Reference proteome</keyword>
<dbReference type="Pfam" id="PF05406">
    <property type="entry name" value="WGR"/>
    <property type="match status" value="1"/>
</dbReference>
<dbReference type="CDD" id="cd07996">
    <property type="entry name" value="WGR_MMR_like"/>
    <property type="match status" value="1"/>
</dbReference>
<dbReference type="InterPro" id="IPR047187">
    <property type="entry name" value="SF1_C_Upf1"/>
</dbReference>
<dbReference type="InterPro" id="IPR049809">
    <property type="entry name" value="YehF/YfeS-like_WGR"/>
</dbReference>
<accession>A0ABX8ZQG1</accession>
<reference evidence="4 5" key="1">
    <citation type="submission" date="2021-08" db="EMBL/GenBank/DDBJ databases">
        <title>Comparative Genomics Analysis of the Genus Qipengyuania Reveals Extensive Genetic Diversity and Metabolic Versatility, Including the Description of Fifteen Novel Species.</title>
        <authorList>
            <person name="Liu Y."/>
        </authorList>
    </citation>
    <scope>NUCLEOTIDE SEQUENCE [LARGE SCALE GENOMIC DNA]</scope>
    <source>
        <strain evidence="4 5">1NDH13</strain>
    </source>
</reference>
<feature type="compositionally biased region" description="Pro residues" evidence="2">
    <location>
        <begin position="1727"/>
        <end position="1736"/>
    </location>
</feature>
<dbReference type="Pfam" id="PF13195">
    <property type="entry name" value="DUF4011"/>
    <property type="match status" value="1"/>
</dbReference>
<dbReference type="EMBL" id="CP081295">
    <property type="protein sequence ID" value="QZD91225.1"/>
    <property type="molecule type" value="Genomic_DNA"/>
</dbReference>
<dbReference type="InterPro" id="IPR041677">
    <property type="entry name" value="DNA2/NAM7_AAA_11"/>
</dbReference>
<dbReference type="Gene3D" id="1.10.510.10">
    <property type="entry name" value="Transferase(Phosphotransferase) domain 1"/>
    <property type="match status" value="1"/>
</dbReference>
<dbReference type="InterPro" id="IPR045055">
    <property type="entry name" value="DNA2/NAM7-like"/>
</dbReference>
<feature type="coiled-coil region" evidence="1">
    <location>
        <begin position="704"/>
        <end position="741"/>
    </location>
</feature>
<dbReference type="InterPro" id="IPR036930">
    <property type="entry name" value="WGR_dom_sf"/>
</dbReference>
<feature type="domain" description="WGR" evidence="3">
    <location>
        <begin position="1751"/>
        <end position="1827"/>
    </location>
</feature>
<evidence type="ECO:0000256" key="2">
    <source>
        <dbReference type="SAM" id="MobiDB-lite"/>
    </source>
</evidence>
<dbReference type="InterPro" id="IPR027417">
    <property type="entry name" value="P-loop_NTPase"/>
</dbReference>
<dbReference type="SMART" id="SM00773">
    <property type="entry name" value="WGR"/>
    <property type="match status" value="1"/>
</dbReference>
<gene>
    <name evidence="4" type="ORF">K3148_09365</name>
</gene>
<dbReference type="PROSITE" id="PS51977">
    <property type="entry name" value="WGR"/>
    <property type="match status" value="1"/>
</dbReference>
<dbReference type="SUPFAM" id="SSF142921">
    <property type="entry name" value="WGR domain-like"/>
    <property type="match status" value="1"/>
</dbReference>
<organism evidence="4 5">
    <name type="scientific">Qipengyuania aurantiaca</name>
    <dbReference type="NCBI Taxonomy" id="2867233"/>
    <lineage>
        <taxon>Bacteria</taxon>
        <taxon>Pseudomonadati</taxon>
        <taxon>Pseudomonadota</taxon>
        <taxon>Alphaproteobacteria</taxon>
        <taxon>Sphingomonadales</taxon>
        <taxon>Erythrobacteraceae</taxon>
        <taxon>Qipengyuania</taxon>
    </lineage>
</organism>
<dbReference type="CDD" id="cd18808">
    <property type="entry name" value="SF1_C_Upf1"/>
    <property type="match status" value="1"/>
</dbReference>
<sequence length="1827" mass="200995">MQPEASAAPLEAGAVKPLREVLTQTSQLPPDDLVHAMLGLMVEVAEIHEQGRVARIGFDHVVETTDGSLSLVDRQGEAPRSNLRAIHAVQPQVSSALKLVGNYRVTQDEGRGTKVDDLSVLDGDEFEVTEPVYITRLRNWETELGHHDEITDVFQLGMVMACLACGLDPMEFEDIERFSMHRDNLFAIAPRLHPVIASIILEATHLNRHERATDVAELARRLDTWRDQPTGIEVERVMAEAQGVPGRRAAVLSHLRDRLFDLSRRNRLIHFRATQSSINFTDASMPIVMRIESVRADSLCTWKGKFVDDVLAGAKVPLNRWLRFEDQPQIPSQLDRIMQENRRNKNEYGFSSLRLTVAFLHWHNLKEAPNERITSPLLWLPVEVAKRKGVRDRYVMTCAEPIAEFNPALRHMLRQLYDIELPEAVDLTETSIDAIHQAIRAQIHESEPGVRLEMQERPQIQMILRRAVQRVNTFNRRRSGSKQTISAKADFSYARDDYRPLGLALFEKFVKPDPLPQRVAAGGRASPKRELMVAETEAQTYGKVSGAGHKFSWEIDLTQVTLANFNYKKMSLVRDYNALIETPETQPAFDQVFSIEPKPFTEGAPPPIPAGEQWGVVPSDATQEQAVAFARTGRSYIIQGPPGTGKSQTITNLIADYAGQGKRVLFVCEKRAALDVVFHRLGQAGLDGLATIIHDSQDDKKEFIADLRDHYERWGKNADGLEEAQAERARTVAALEEHVSQIAAFEKAVGHADAEGAIPLRDLVRRAAALPTPPQGIGAAERETLPSLGDWDAARPMAERVFRALSEIVGASDLASHPFARLAPALVRDDRPYAVLEAAIGAAESQLQRLDPLVEDAQFPISSATPLGEARAALTLAERMVSTGLAETPGLLDPLSPASQALQGDMARIATLEAREKAAAEEASGWHDPFSPADTAAGLELARAKEGSLFAFFSGPWRELKKTVQARYDFASHAVKPKIAAVLELLAAQHAAGAAVDEARSEVQARLGTSDLPGLLALRQELTDSTQDGAPAKVAALSKSGDGAHVLARLGQGAAAMRALDEALGGALAGIDALTLDELGELLRDLREALDDLPDLLPFLAEVHGAEPSVAGVLTTLAQPLAQIEALVVDEAIAARERAAPDIRRFDIDRMIALSRRASAARDLLRDQNAAAIRATLHRQFRDNVKLSETSVTQLDTQQRAFKKVYATGRRELEHEFGKSMRYKSIREMASGDSGRVVNDLKPIWLMSPLSVSDTLPLEPELFDVVIFDEASQIPTEDAVPALCRSRQVVIVGDEMQLPPTSFFSATLNDEDMEVLAEEDGEQIAIVLDADSLLSQAARNLPATLLAWHYRSRFEALISFSNAAFYAGQLVTIPDRTLRAQHDAHEPVQSDSEEAWSHGTSRLLSAPITAHRMEDGVYDRRSNLPEARYIAGLVRDLLARETGQSIGIVAFSEAQQTEIEDALERLANEDKDFGAALTREMEREEDGQFAGLFVKNLENVQGDERDIILMSVCYAPGRDGKMVMNFGPINQRGGEKRLNVIFSRAKRHMAIVSSIQPEQITNIHNDGARALRNFLAFAEAQSAGAHDNAQAVLGTLNPDAARTFDAALPLDPVRSAIAEALRARGHEVHEHVGGASFRCDIAVVDPAGGGYALGVLLDREGTGETAIEERFVFRPGILRAFGWRVVDVPVTSWLRAREPVIERIEQELKRSSWDLADSDPLAGTTAPAPPPKPQPVSVPTTAKSEPEPPRPPEPEQAGGMTEYRLVAGASNKFWRIGVEGTDLTVEFGRVGTKGQRVVKSFDDEDRARREMNKLVLEKTRKGYEEFG</sequence>
<dbReference type="Pfam" id="PF18741">
    <property type="entry name" value="MTES_1575"/>
    <property type="match status" value="1"/>
</dbReference>
<dbReference type="InterPro" id="IPR025103">
    <property type="entry name" value="DUF4011"/>
</dbReference>
<dbReference type="SUPFAM" id="SSF52540">
    <property type="entry name" value="P-loop containing nucleoside triphosphate hydrolases"/>
    <property type="match status" value="1"/>
</dbReference>
<feature type="compositionally biased region" description="Basic and acidic residues" evidence="2">
    <location>
        <begin position="1744"/>
        <end position="1753"/>
    </location>
</feature>
<dbReference type="Pfam" id="PF13086">
    <property type="entry name" value="AAA_11"/>
    <property type="match status" value="2"/>
</dbReference>
<dbReference type="Gene3D" id="2.20.140.10">
    <property type="entry name" value="WGR domain"/>
    <property type="match status" value="1"/>
</dbReference>
<evidence type="ECO:0000313" key="4">
    <source>
        <dbReference type="EMBL" id="QZD91225.1"/>
    </source>
</evidence>
<evidence type="ECO:0000256" key="1">
    <source>
        <dbReference type="SAM" id="Coils"/>
    </source>
</evidence>
<name>A0ABX8ZQG1_9SPHN</name>
<keyword evidence="1" id="KW-0175">Coiled coil</keyword>
<dbReference type="InterPro" id="IPR008893">
    <property type="entry name" value="WGR_domain"/>
</dbReference>
<dbReference type="Gene3D" id="3.40.50.300">
    <property type="entry name" value="P-loop containing nucleotide triphosphate hydrolases"/>
    <property type="match status" value="3"/>
</dbReference>
<proteinExistence type="predicted"/>
<evidence type="ECO:0000313" key="5">
    <source>
        <dbReference type="Proteomes" id="UP000824281"/>
    </source>
</evidence>